<keyword evidence="1" id="KW-1133">Transmembrane helix</keyword>
<feature type="transmembrane region" description="Helical" evidence="1">
    <location>
        <begin position="31"/>
        <end position="53"/>
    </location>
</feature>
<evidence type="ECO:0000313" key="3">
    <source>
        <dbReference type="Proteomes" id="UP000202749"/>
    </source>
</evidence>
<dbReference type="Proteomes" id="UP000202749">
    <property type="component" value="Segment"/>
</dbReference>
<feature type="transmembrane region" description="Helical" evidence="1">
    <location>
        <begin position="6"/>
        <end position="22"/>
    </location>
</feature>
<accession>A0A0G2SSI5</accession>
<name>A0A0G2SSI5_9CAUD</name>
<dbReference type="EMBL" id="KP890823">
    <property type="protein sequence ID" value="AKA61941.1"/>
    <property type="molecule type" value="Genomic_DNA"/>
</dbReference>
<keyword evidence="1" id="KW-0812">Transmembrane</keyword>
<evidence type="ECO:0000313" key="2">
    <source>
        <dbReference type="EMBL" id="AKA61941.1"/>
    </source>
</evidence>
<proteinExistence type="predicted"/>
<dbReference type="KEGG" id="vg:26622878"/>
<dbReference type="RefSeq" id="YP_009195497.1">
    <property type="nucleotide sequence ID" value="NC_028762.1"/>
</dbReference>
<dbReference type="Pfam" id="PF14373">
    <property type="entry name" value="Imm_superinfect"/>
    <property type="match status" value="1"/>
</dbReference>
<dbReference type="GeneID" id="26622878"/>
<evidence type="ECO:0000256" key="1">
    <source>
        <dbReference type="SAM" id="Phobius"/>
    </source>
</evidence>
<reference evidence="2 3" key="1">
    <citation type="submission" date="2015-03" db="EMBL/GenBank/DDBJ databases">
        <authorList>
            <person name="Melo L.D.R."/>
            <person name="Veiga P."/>
            <person name="Cerca N."/>
            <person name="Kropinski A.M."/>
            <person name="Azeredo J."/>
            <person name="Almeida C."/>
            <person name="Sillankorva S."/>
        </authorList>
    </citation>
    <scope>NUCLEOTIDE SEQUENCE [LARGE SCALE GENOMIC DNA]</scope>
</reference>
<organism evidence="2 3">
    <name type="scientific">Proteus phage vB_PmiM_Pm5461</name>
    <dbReference type="NCBI Taxonomy" id="1636250"/>
    <lineage>
        <taxon>Viruses</taxon>
        <taxon>Duplodnaviria</taxon>
        <taxon>Heunggongvirae</taxon>
        <taxon>Uroviricota</taxon>
        <taxon>Caudoviricetes</taxon>
        <taxon>Pantevenvirales</taxon>
        <taxon>Straboviridae</taxon>
        <taxon>Bragavirus</taxon>
        <taxon>Bragavirus pm5461</taxon>
    </lineage>
</organism>
<keyword evidence="3" id="KW-1185">Reference proteome</keyword>
<protein>
    <submittedName>
        <fullName evidence="2">Putative membrane protein</fullName>
    </submittedName>
</protein>
<keyword evidence="1" id="KW-0472">Membrane</keyword>
<sequence>MELLILIGMILFYFLPFIIGWHRDHCAKTSIFISNFVFGWTVFGWLGVLIWAFNSNTWPNQYKKNIRG</sequence>
<gene>
    <name evidence="2" type="ORF">Pm5461_078</name>
</gene>
<dbReference type="OrthoDB" id="24102at10239"/>
<dbReference type="InterPro" id="IPR016410">
    <property type="entry name" value="Phage_imm"/>
</dbReference>